<comment type="caution">
    <text evidence="2">The sequence shown here is derived from an EMBL/GenBank/DDBJ whole genome shotgun (WGS) entry which is preliminary data.</text>
</comment>
<feature type="transmembrane region" description="Helical" evidence="1">
    <location>
        <begin position="96"/>
        <end position="117"/>
    </location>
</feature>
<evidence type="ECO:0000313" key="3">
    <source>
        <dbReference type="Proteomes" id="UP000218172"/>
    </source>
</evidence>
<organism evidence="2 3">
    <name type="scientific">SAR86 cluster bacterium</name>
    <dbReference type="NCBI Taxonomy" id="2030880"/>
    <lineage>
        <taxon>Bacteria</taxon>
        <taxon>Pseudomonadati</taxon>
        <taxon>Pseudomonadota</taxon>
        <taxon>Gammaproteobacteria</taxon>
        <taxon>SAR86 cluster</taxon>
    </lineage>
</organism>
<dbReference type="EMBL" id="NVQR01000006">
    <property type="protein sequence ID" value="PCH63890.1"/>
    <property type="molecule type" value="Genomic_DNA"/>
</dbReference>
<dbReference type="InterPro" id="IPR046162">
    <property type="entry name" value="DUF6164"/>
</dbReference>
<accession>A0A2A4MVN4</accession>
<name>A0A2A4MVN4_9GAMM</name>
<dbReference type="Pfam" id="PF19661">
    <property type="entry name" value="DUF6164"/>
    <property type="match status" value="1"/>
</dbReference>
<gene>
    <name evidence="2" type="ORF">COC19_00495</name>
</gene>
<keyword evidence="1" id="KW-0812">Transmembrane</keyword>
<sequence length="119" mass="13809">MSKLLFRLRNVPEDEAQEVRDLLADNDIDTYETFAGNWGISMPGIWARRPDQIEFAQGLLEDYQRARQARMRAQYEQARSEGESLSLLQGIQRKPLQFIAIMGLVVLMVYLSTFFFLGF</sequence>
<dbReference type="AlphaFoldDB" id="A0A2A4MVN4"/>
<keyword evidence="1" id="KW-0472">Membrane</keyword>
<proteinExistence type="predicted"/>
<keyword evidence="1" id="KW-1133">Transmembrane helix</keyword>
<evidence type="ECO:0000313" key="2">
    <source>
        <dbReference type="EMBL" id="PCH63890.1"/>
    </source>
</evidence>
<reference evidence="3" key="1">
    <citation type="submission" date="2017-08" db="EMBL/GenBank/DDBJ databases">
        <title>A dynamic microbial community with high functional redundancy inhabits the cold, oxic subseafloor aquifer.</title>
        <authorList>
            <person name="Tully B.J."/>
            <person name="Wheat C.G."/>
            <person name="Glazer B.T."/>
            <person name="Huber J.A."/>
        </authorList>
    </citation>
    <scope>NUCLEOTIDE SEQUENCE [LARGE SCALE GENOMIC DNA]</scope>
</reference>
<evidence type="ECO:0000256" key="1">
    <source>
        <dbReference type="SAM" id="Phobius"/>
    </source>
</evidence>
<protein>
    <recommendedName>
        <fullName evidence="4">DUF2007 domain-containing protein</fullName>
    </recommendedName>
</protein>
<evidence type="ECO:0008006" key="4">
    <source>
        <dbReference type="Google" id="ProtNLM"/>
    </source>
</evidence>
<dbReference type="Proteomes" id="UP000218172">
    <property type="component" value="Unassembled WGS sequence"/>
</dbReference>